<gene>
    <name evidence="1" type="ORF">DP176_07095</name>
</gene>
<evidence type="ECO:0000313" key="2">
    <source>
        <dbReference type="Proteomes" id="UP000251072"/>
    </source>
</evidence>
<name>A0ABX9FD00_9BURK</name>
<comment type="caution">
    <text evidence="1">The sequence shown here is derived from an EMBL/GenBank/DDBJ whole genome shotgun (WGS) entry which is preliminary data.</text>
</comment>
<proteinExistence type="predicted"/>
<protein>
    <submittedName>
        <fullName evidence="1">Uncharacterized protein</fullName>
    </submittedName>
</protein>
<evidence type="ECO:0000313" key="1">
    <source>
        <dbReference type="EMBL" id="RAZ42307.1"/>
    </source>
</evidence>
<sequence>MGIYKSPQIWVITSKYSYMQAISDLARNGYRHYTQGEFPIEKTIKAYESLIRKYPLFTDKNSVFQARKRGEPVGRLLLYRSAPKIIHFTMMFDATDSQIQEIYKKNGSDLPKSVDNKWKRLSFSTYELAKHVRKFVNENSKKTNKGASSWTWQYKKDEIFSLRARLNDSINRGHIEEAKKILISLSYAPGFAGVRSQLLEAYEDAKRQWLRKFGPKSPLKTKPVIYIRRIEQKGVFLTEKLIAKELQRLEKDESQKLLNLNYEQKGFTQDYVDGLAKKANELHFFKD</sequence>
<reference evidence="1 2" key="1">
    <citation type="submission" date="2018-06" db="EMBL/GenBank/DDBJ databases">
        <title>Genome of strain Polynucleobacter sp. FUKU-NW-11.</title>
        <authorList>
            <person name="Hahn M.W."/>
        </authorList>
    </citation>
    <scope>NUCLEOTIDE SEQUENCE [LARGE SCALE GENOMIC DNA]</scope>
    <source>
        <strain evidence="2">FUKU-NW11</strain>
    </source>
</reference>
<keyword evidence="2" id="KW-1185">Reference proteome</keyword>
<organism evidence="1 2">
    <name type="scientific">Polynucleobacter paneuropaeus</name>
    <dbReference type="NCBI Taxonomy" id="2527775"/>
    <lineage>
        <taxon>Bacteria</taxon>
        <taxon>Pseudomonadati</taxon>
        <taxon>Pseudomonadota</taxon>
        <taxon>Betaproteobacteria</taxon>
        <taxon>Burkholderiales</taxon>
        <taxon>Burkholderiaceae</taxon>
        <taxon>Polynucleobacter</taxon>
    </lineage>
</organism>
<dbReference type="Proteomes" id="UP000251072">
    <property type="component" value="Unassembled WGS sequence"/>
</dbReference>
<accession>A0ABX9FD00</accession>
<dbReference type="EMBL" id="QMCH01000003">
    <property type="protein sequence ID" value="RAZ42307.1"/>
    <property type="molecule type" value="Genomic_DNA"/>
</dbReference>